<evidence type="ECO:0008006" key="3">
    <source>
        <dbReference type="Google" id="ProtNLM"/>
    </source>
</evidence>
<evidence type="ECO:0000313" key="1">
    <source>
        <dbReference type="EMBL" id="SNS23195.1"/>
    </source>
</evidence>
<organism evidence="1 2">
    <name type="scientific">Granulicella rosea</name>
    <dbReference type="NCBI Taxonomy" id="474952"/>
    <lineage>
        <taxon>Bacteria</taxon>
        <taxon>Pseudomonadati</taxon>
        <taxon>Acidobacteriota</taxon>
        <taxon>Terriglobia</taxon>
        <taxon>Terriglobales</taxon>
        <taxon>Acidobacteriaceae</taxon>
        <taxon>Granulicella</taxon>
    </lineage>
</organism>
<proteinExistence type="predicted"/>
<evidence type="ECO:0000313" key="2">
    <source>
        <dbReference type="Proteomes" id="UP000198356"/>
    </source>
</evidence>
<dbReference type="EMBL" id="FZOU01000001">
    <property type="protein sequence ID" value="SNS23195.1"/>
    <property type="molecule type" value="Genomic_DNA"/>
</dbReference>
<accession>A0A239CSQ4</accession>
<dbReference type="AlphaFoldDB" id="A0A239CSQ4"/>
<gene>
    <name evidence="1" type="ORF">SAMN05421770_10192</name>
</gene>
<dbReference type="Pfam" id="PF07609">
    <property type="entry name" value="DUF1572"/>
    <property type="match status" value="1"/>
</dbReference>
<dbReference type="Gene3D" id="1.20.120.450">
    <property type="entry name" value="dinb family like domain"/>
    <property type="match status" value="1"/>
</dbReference>
<dbReference type="SUPFAM" id="SSF109854">
    <property type="entry name" value="DinB/YfiT-like putative metalloenzymes"/>
    <property type="match status" value="1"/>
</dbReference>
<reference evidence="1 2" key="1">
    <citation type="submission" date="2017-06" db="EMBL/GenBank/DDBJ databases">
        <authorList>
            <person name="Kim H.J."/>
            <person name="Triplett B.A."/>
        </authorList>
    </citation>
    <scope>NUCLEOTIDE SEQUENCE [LARGE SCALE GENOMIC DNA]</scope>
    <source>
        <strain evidence="1 2">DSM 18704</strain>
    </source>
</reference>
<protein>
    <recommendedName>
        <fullName evidence="3">DinB superfamily protein</fullName>
    </recommendedName>
</protein>
<dbReference type="InterPro" id="IPR034660">
    <property type="entry name" value="DinB/YfiT-like"/>
</dbReference>
<keyword evidence="2" id="KW-1185">Reference proteome</keyword>
<name>A0A239CSQ4_9BACT</name>
<dbReference type="InterPro" id="IPR011466">
    <property type="entry name" value="DUF1572"/>
</dbReference>
<sequence length="171" mass="19462">MQVMRDPVAETFLSFSVRRMQMSERDLNRCLDRLTEEQAWRRGAEHENSVGNLLLHLEGNLRQWVLHGIAGQPDVRVRDEEFSLAPTVTFAEARAHFHATLSECCVVIGELAPARLLEIIDPQPTGTWRSMPILEAIYQIVGHLQLHTGQVILLTKQMCGTDLDLSLPRKR</sequence>
<dbReference type="Proteomes" id="UP000198356">
    <property type="component" value="Unassembled WGS sequence"/>
</dbReference>